<protein>
    <submittedName>
        <fullName evidence="2">Uncharacterized protein</fullName>
    </submittedName>
</protein>
<sequence length="32" mass="3566">MGYSGLAFFIALFVAAFIVGARLQKIYKERGK</sequence>
<proteinExistence type="predicted"/>
<dbReference type="EMBL" id="FOXH01000009">
    <property type="protein sequence ID" value="SFQ04406.1"/>
    <property type="molecule type" value="Genomic_DNA"/>
</dbReference>
<evidence type="ECO:0000256" key="1">
    <source>
        <dbReference type="SAM" id="Phobius"/>
    </source>
</evidence>
<evidence type="ECO:0000313" key="3">
    <source>
        <dbReference type="Proteomes" id="UP000199306"/>
    </source>
</evidence>
<keyword evidence="1" id="KW-0812">Transmembrane</keyword>
<dbReference type="Proteomes" id="UP000199306">
    <property type="component" value="Unassembled WGS sequence"/>
</dbReference>
<accession>A0A1I5VBV2</accession>
<gene>
    <name evidence="2" type="ORF">SAMN04515674_1098</name>
</gene>
<reference evidence="2 3" key="1">
    <citation type="submission" date="2016-10" db="EMBL/GenBank/DDBJ databases">
        <authorList>
            <person name="de Groot N.N."/>
        </authorList>
    </citation>
    <scope>NUCLEOTIDE SEQUENCE [LARGE SCALE GENOMIC DNA]</scope>
    <source>
        <strain evidence="3">E92,LMG 26720,CCM 7988</strain>
    </source>
</reference>
<keyword evidence="3" id="KW-1185">Reference proteome</keyword>
<evidence type="ECO:0000313" key="2">
    <source>
        <dbReference type="EMBL" id="SFQ04406.1"/>
    </source>
</evidence>
<organism evidence="2 3">
    <name type="scientific">Pseudarcicella hirudinis</name>
    <dbReference type="NCBI Taxonomy" id="1079859"/>
    <lineage>
        <taxon>Bacteria</taxon>
        <taxon>Pseudomonadati</taxon>
        <taxon>Bacteroidota</taxon>
        <taxon>Cytophagia</taxon>
        <taxon>Cytophagales</taxon>
        <taxon>Flectobacillaceae</taxon>
        <taxon>Pseudarcicella</taxon>
    </lineage>
</organism>
<name>A0A1I5VBV2_9BACT</name>
<dbReference type="AlphaFoldDB" id="A0A1I5VBV2"/>
<feature type="transmembrane region" description="Helical" evidence="1">
    <location>
        <begin position="6"/>
        <end position="23"/>
    </location>
</feature>
<keyword evidence="1" id="KW-0472">Membrane</keyword>
<keyword evidence="1" id="KW-1133">Transmembrane helix</keyword>